<evidence type="ECO:0000313" key="3">
    <source>
        <dbReference type="EMBL" id="MFC4131220.1"/>
    </source>
</evidence>
<evidence type="ECO:0000256" key="1">
    <source>
        <dbReference type="ARBA" id="ARBA00023172"/>
    </source>
</evidence>
<dbReference type="SUPFAM" id="SSF56349">
    <property type="entry name" value="DNA breaking-rejoining enzymes"/>
    <property type="match status" value="1"/>
</dbReference>
<sequence>MTTPSASDIAAALLLLERLNVSLEDLQTGHMADSIDLKPVPTFAEFVPEARAATSAGSLKAYDTYWKRLVERWPNRRLNEPSTMEFIQLGEWLKANRTVRRTDRGGDGTVENFVGAVRRLYSLARAAGHIDERRDPSSALRKPDRPASLRRPLVHERLTALGEFAGSTGDDPELDVLIIRLHSETACRRGGALALRPMDLDAEQGLVLLREKGKSDRWQPVSRSLMDGLVHHAATRHAPMNGRLLRYKDGTAITHRRWDGLFVRLGKHLPWVLRENVSAHWIRHTILQWVERNFGYAIARRYGGHDRRTSSDRSSVGSTIVYVKATLEEVAVALSVLTGEDHPLADRRLLDRHRGGDQRPAAA</sequence>
<dbReference type="InterPro" id="IPR013762">
    <property type="entry name" value="Integrase-like_cat_sf"/>
</dbReference>
<organism evidence="3 4">
    <name type="scientific">Hamadaea flava</name>
    <dbReference type="NCBI Taxonomy" id="1742688"/>
    <lineage>
        <taxon>Bacteria</taxon>
        <taxon>Bacillati</taxon>
        <taxon>Actinomycetota</taxon>
        <taxon>Actinomycetes</taxon>
        <taxon>Micromonosporales</taxon>
        <taxon>Micromonosporaceae</taxon>
        <taxon>Hamadaea</taxon>
    </lineage>
</organism>
<reference evidence="4" key="1">
    <citation type="journal article" date="2019" name="Int. J. Syst. Evol. Microbiol.">
        <title>The Global Catalogue of Microorganisms (GCM) 10K type strain sequencing project: providing services to taxonomists for standard genome sequencing and annotation.</title>
        <authorList>
            <consortium name="The Broad Institute Genomics Platform"/>
            <consortium name="The Broad Institute Genome Sequencing Center for Infectious Disease"/>
            <person name="Wu L."/>
            <person name="Ma J."/>
        </authorList>
    </citation>
    <scope>NUCLEOTIDE SEQUENCE [LARGE SCALE GENOMIC DNA]</scope>
    <source>
        <strain evidence="4">CGMCC 4.7289</strain>
    </source>
</reference>
<dbReference type="Pfam" id="PF00589">
    <property type="entry name" value="Phage_integrase"/>
    <property type="match status" value="1"/>
</dbReference>
<evidence type="ECO:0000259" key="2">
    <source>
        <dbReference type="Pfam" id="PF00589"/>
    </source>
</evidence>
<dbReference type="InterPro" id="IPR011010">
    <property type="entry name" value="DNA_brk_join_enz"/>
</dbReference>
<keyword evidence="1" id="KW-0233">DNA recombination</keyword>
<dbReference type="CDD" id="cd00397">
    <property type="entry name" value="DNA_BRE_C"/>
    <property type="match status" value="1"/>
</dbReference>
<keyword evidence="4" id="KW-1185">Reference proteome</keyword>
<proteinExistence type="predicted"/>
<accession>A0ABV8LJS2</accession>
<gene>
    <name evidence="3" type="ORF">ACFOZ4_11455</name>
</gene>
<dbReference type="EMBL" id="JBHSAY010000006">
    <property type="protein sequence ID" value="MFC4131220.1"/>
    <property type="molecule type" value="Genomic_DNA"/>
</dbReference>
<feature type="domain" description="Tyr recombinase" evidence="2">
    <location>
        <begin position="172"/>
        <end position="306"/>
    </location>
</feature>
<dbReference type="RefSeq" id="WP_253754544.1">
    <property type="nucleotide sequence ID" value="NZ_JAMZDZ010000001.1"/>
</dbReference>
<dbReference type="InterPro" id="IPR002104">
    <property type="entry name" value="Integrase_catalytic"/>
</dbReference>
<comment type="caution">
    <text evidence="3">The sequence shown here is derived from an EMBL/GenBank/DDBJ whole genome shotgun (WGS) entry which is preliminary data.</text>
</comment>
<name>A0ABV8LJS2_9ACTN</name>
<evidence type="ECO:0000313" key="4">
    <source>
        <dbReference type="Proteomes" id="UP001595816"/>
    </source>
</evidence>
<dbReference type="Proteomes" id="UP001595816">
    <property type="component" value="Unassembled WGS sequence"/>
</dbReference>
<dbReference type="Gene3D" id="1.10.443.10">
    <property type="entry name" value="Intergrase catalytic core"/>
    <property type="match status" value="1"/>
</dbReference>
<protein>
    <submittedName>
        <fullName evidence="3">Tyrosine-type recombinase/integrase</fullName>
    </submittedName>
</protein>